<evidence type="ECO:0000313" key="5">
    <source>
        <dbReference type="Proteomes" id="UP000823786"/>
    </source>
</evidence>
<evidence type="ECO:0000256" key="3">
    <source>
        <dbReference type="SAM" id="Phobius"/>
    </source>
</evidence>
<name>A0ABS4EFT9_9HYPH</name>
<feature type="coiled-coil region" evidence="1">
    <location>
        <begin position="41"/>
        <end position="82"/>
    </location>
</feature>
<dbReference type="Proteomes" id="UP000823786">
    <property type="component" value="Unassembled WGS sequence"/>
</dbReference>
<comment type="caution">
    <text evidence="4">The sequence shown here is derived from an EMBL/GenBank/DDBJ whole genome shotgun (WGS) entry which is preliminary data.</text>
</comment>
<evidence type="ECO:0000256" key="1">
    <source>
        <dbReference type="SAM" id="Coils"/>
    </source>
</evidence>
<accession>A0ABS4EFT9</accession>
<dbReference type="RefSeq" id="WP_209846653.1">
    <property type="nucleotide sequence ID" value="NZ_JAGGJV010000001.1"/>
</dbReference>
<feature type="transmembrane region" description="Helical" evidence="3">
    <location>
        <begin position="20"/>
        <end position="39"/>
    </location>
</feature>
<keyword evidence="1" id="KW-0175">Coiled coil</keyword>
<feature type="region of interest" description="Disordered" evidence="2">
    <location>
        <begin position="259"/>
        <end position="283"/>
    </location>
</feature>
<organism evidence="4 5">
    <name type="scientific">Rhizobium herbae</name>
    <dbReference type="NCBI Taxonomy" id="508661"/>
    <lineage>
        <taxon>Bacteria</taxon>
        <taxon>Pseudomonadati</taxon>
        <taxon>Pseudomonadota</taxon>
        <taxon>Alphaproteobacteria</taxon>
        <taxon>Hyphomicrobiales</taxon>
        <taxon>Rhizobiaceae</taxon>
        <taxon>Rhizobium/Agrobacterium group</taxon>
        <taxon>Rhizobium</taxon>
    </lineage>
</organism>
<protein>
    <submittedName>
        <fullName evidence="4">Chromosome segregation ATPase</fullName>
    </submittedName>
</protein>
<proteinExistence type="predicted"/>
<reference evidence="4 5" key="1">
    <citation type="submission" date="2021-03" db="EMBL/GenBank/DDBJ databases">
        <title>Genomic Encyclopedia of Type Strains, Phase IV (KMG-IV): sequencing the most valuable type-strain genomes for metagenomic binning, comparative biology and taxonomic classification.</title>
        <authorList>
            <person name="Goeker M."/>
        </authorList>
    </citation>
    <scope>NUCLEOTIDE SEQUENCE [LARGE SCALE GENOMIC DNA]</scope>
    <source>
        <strain evidence="4 5">DSM 26427</strain>
    </source>
</reference>
<keyword evidence="3" id="KW-1133">Transmembrane helix</keyword>
<dbReference type="EMBL" id="JAGGJV010000001">
    <property type="protein sequence ID" value="MBP1856811.1"/>
    <property type="molecule type" value="Genomic_DNA"/>
</dbReference>
<feature type="coiled-coil region" evidence="1">
    <location>
        <begin position="127"/>
        <end position="250"/>
    </location>
</feature>
<keyword evidence="5" id="KW-1185">Reference proteome</keyword>
<sequence length="349" mass="37637">MTNQWGRNNQPTRGGGASSLMLPAVLCLALIGAGGYFWFARQQLQTEVAALKAETASLTAELAKVTVEKDKATSNLVELKKNSGNWAEQLEKDYADLKLNEVPKLNRLLDKRDADISALEKLLATEKAAAKSAADDFTATIARLNEQLSAAKADAADAAAQAQSLGADKITLNKQVTGLKAALEQAMADTVAARKALEQKVTEAEKKPTTFKSALDLARDVQIQTLEQSLGEERRKVEVLEKQLEDQAAAAAAAKVTVTTRSDTPAAEEPVSETEQTVPSVGSRPRDRLLVENIIGATRGVGFLDDEKKQRLKDQLASGACVTDALESVFDKVPLILMRNLMRDFKSDC</sequence>
<evidence type="ECO:0000313" key="4">
    <source>
        <dbReference type="EMBL" id="MBP1856811.1"/>
    </source>
</evidence>
<evidence type="ECO:0000256" key="2">
    <source>
        <dbReference type="SAM" id="MobiDB-lite"/>
    </source>
</evidence>
<gene>
    <name evidence="4" type="ORF">J2Z75_000291</name>
</gene>
<keyword evidence="3" id="KW-0812">Transmembrane</keyword>
<keyword evidence="3" id="KW-0472">Membrane</keyword>